<feature type="compositionally biased region" description="Low complexity" evidence="7">
    <location>
        <begin position="64"/>
        <end position="77"/>
    </location>
</feature>
<evidence type="ECO:0000259" key="8">
    <source>
        <dbReference type="PROSITE" id="PS50089"/>
    </source>
</evidence>
<organism evidence="10 11">
    <name type="scientific">Brachionus plicatilis</name>
    <name type="common">Marine rotifer</name>
    <name type="synonym">Brachionus muelleri</name>
    <dbReference type="NCBI Taxonomy" id="10195"/>
    <lineage>
        <taxon>Eukaryota</taxon>
        <taxon>Metazoa</taxon>
        <taxon>Spiralia</taxon>
        <taxon>Gnathifera</taxon>
        <taxon>Rotifera</taxon>
        <taxon>Eurotatoria</taxon>
        <taxon>Monogononta</taxon>
        <taxon>Pseudotrocha</taxon>
        <taxon>Ploima</taxon>
        <taxon>Brachionidae</taxon>
        <taxon>Brachionus</taxon>
    </lineage>
</organism>
<dbReference type="InterPro" id="IPR014742">
    <property type="entry name" value="Adaptor_Cbl_SH2-like"/>
</dbReference>
<evidence type="ECO:0000259" key="9">
    <source>
        <dbReference type="PROSITE" id="PS51506"/>
    </source>
</evidence>
<dbReference type="STRING" id="10195.A0A3M7SVM7"/>
<dbReference type="Gene3D" id="1.20.930.20">
    <property type="entry name" value="Adaptor protein Cbl, N-terminal domain"/>
    <property type="match status" value="1"/>
</dbReference>
<feature type="compositionally biased region" description="Pro residues" evidence="7">
    <location>
        <begin position="596"/>
        <end position="607"/>
    </location>
</feature>
<dbReference type="InterPro" id="IPR036537">
    <property type="entry name" value="Adaptor_Cbl_N_dom_sf"/>
</dbReference>
<dbReference type="SMART" id="SM00184">
    <property type="entry name" value="RING"/>
    <property type="match status" value="1"/>
</dbReference>
<dbReference type="InterPro" id="IPR024162">
    <property type="entry name" value="Adaptor_Cbl"/>
</dbReference>
<dbReference type="GO" id="GO:0008270">
    <property type="term" value="F:zinc ion binding"/>
    <property type="evidence" value="ECO:0007669"/>
    <property type="project" value="UniProtKB-KW"/>
</dbReference>
<keyword evidence="2 5" id="KW-0863">Zinc-finger</keyword>
<dbReference type="SUPFAM" id="SSF47473">
    <property type="entry name" value="EF-hand"/>
    <property type="match status" value="1"/>
</dbReference>
<dbReference type="GO" id="GO:0023051">
    <property type="term" value="P:regulation of signaling"/>
    <property type="evidence" value="ECO:0007669"/>
    <property type="project" value="InterPro"/>
</dbReference>
<dbReference type="InterPro" id="IPR011992">
    <property type="entry name" value="EF-hand-dom_pair"/>
</dbReference>
<dbReference type="SUPFAM" id="SSF55550">
    <property type="entry name" value="SH2 domain"/>
    <property type="match status" value="1"/>
</dbReference>
<dbReference type="GO" id="GO:0005886">
    <property type="term" value="C:plasma membrane"/>
    <property type="evidence" value="ECO:0007669"/>
    <property type="project" value="TreeGrafter"/>
</dbReference>
<keyword evidence="6" id="KW-0808">Transferase</keyword>
<keyword evidence="3 6" id="KW-0862">Zinc</keyword>
<evidence type="ECO:0000256" key="7">
    <source>
        <dbReference type="SAM" id="MobiDB-lite"/>
    </source>
</evidence>
<evidence type="ECO:0000256" key="4">
    <source>
        <dbReference type="ARBA" id="ARBA00022837"/>
    </source>
</evidence>
<reference evidence="10 11" key="1">
    <citation type="journal article" date="2018" name="Sci. Rep.">
        <title>Genomic signatures of local adaptation to the degree of environmental predictability in rotifers.</title>
        <authorList>
            <person name="Franch-Gras L."/>
            <person name="Hahn C."/>
            <person name="Garcia-Roger E.M."/>
            <person name="Carmona M.J."/>
            <person name="Serra M."/>
            <person name="Gomez A."/>
        </authorList>
    </citation>
    <scope>NUCLEOTIDE SEQUENCE [LARGE SCALE GENOMIC DNA]</scope>
    <source>
        <strain evidence="10">HYR1</strain>
    </source>
</reference>
<dbReference type="Gene3D" id="1.10.238.10">
    <property type="entry name" value="EF-hand"/>
    <property type="match status" value="1"/>
</dbReference>
<dbReference type="EMBL" id="REGN01000698">
    <property type="protein sequence ID" value="RNA39874.1"/>
    <property type="molecule type" value="Genomic_DNA"/>
</dbReference>
<dbReference type="SUPFAM" id="SSF47668">
    <property type="entry name" value="N-terminal domain of cbl (N-cbl)"/>
    <property type="match status" value="1"/>
</dbReference>
<dbReference type="Pfam" id="PF02762">
    <property type="entry name" value="Cbl_N3"/>
    <property type="match status" value="1"/>
</dbReference>
<keyword evidence="10" id="KW-0436">Ligase</keyword>
<dbReference type="InterPro" id="IPR001841">
    <property type="entry name" value="Znf_RING"/>
</dbReference>
<dbReference type="OrthoDB" id="7237699at2759"/>
<dbReference type="Gene3D" id="3.30.505.10">
    <property type="entry name" value="SH2 domain"/>
    <property type="match status" value="1"/>
</dbReference>
<dbReference type="GO" id="GO:0017124">
    <property type="term" value="F:SH3 domain binding"/>
    <property type="evidence" value="ECO:0007669"/>
    <property type="project" value="TreeGrafter"/>
</dbReference>
<feature type="domain" description="Cbl-PTB" evidence="9">
    <location>
        <begin position="101"/>
        <end position="405"/>
    </location>
</feature>
<feature type="compositionally biased region" description="Pro residues" evidence="7">
    <location>
        <begin position="572"/>
        <end position="585"/>
    </location>
</feature>
<feature type="domain" description="RING-type" evidence="8">
    <location>
        <begin position="435"/>
        <end position="475"/>
    </location>
</feature>
<dbReference type="GO" id="GO:0005509">
    <property type="term" value="F:calcium ion binding"/>
    <property type="evidence" value="ECO:0007669"/>
    <property type="project" value="UniProtKB-UniRule"/>
</dbReference>
<comment type="catalytic activity">
    <reaction evidence="6">
        <text>S-ubiquitinyl-[E2 ubiquitin-conjugating enzyme]-L-cysteine + [acceptor protein]-L-lysine = [E2 ubiquitin-conjugating enzyme]-L-cysteine + N(6)-ubiquitinyl-[acceptor protein]-L-lysine.</text>
        <dbReference type="EC" id="2.3.2.27"/>
    </reaction>
</comment>
<accession>A0A3M7SVM7</accession>
<evidence type="ECO:0000313" key="11">
    <source>
        <dbReference type="Proteomes" id="UP000276133"/>
    </source>
</evidence>
<dbReference type="InterPro" id="IPR017907">
    <property type="entry name" value="Znf_RING_CS"/>
</dbReference>
<dbReference type="InterPro" id="IPR014741">
    <property type="entry name" value="Adaptor_Cbl_EF_hand-like"/>
</dbReference>
<dbReference type="PROSITE" id="PS00518">
    <property type="entry name" value="ZF_RING_1"/>
    <property type="match status" value="1"/>
</dbReference>
<dbReference type="InterPro" id="IPR024159">
    <property type="entry name" value="Cbl_PTB"/>
</dbReference>
<dbReference type="AlphaFoldDB" id="A0A3M7SVM7"/>
<keyword evidence="6" id="KW-0833">Ubl conjugation pathway</keyword>
<comment type="pathway">
    <text evidence="6">Protein modification; protein ubiquitination.</text>
</comment>
<sequence>MSSNSQNRLMSSSSRLINRFLNTNSSPGPTSEQSTLNVITSAAAAAVSSIHNIITSNQPVTHRSNCSSSSSSANSSAQNTPQLRDLTNQTLDHLVTQNSCITSSIKLEKKHFDKLNKLAEKLLKYCQSERMNLINSPPYIIDILPDICQLFNTIYFVYENKLHVLNDLDYFCVLIKNVVDKFQELLELFKVAGRKMYEENSDERNKLIKCTLSFSHILAEMKSIFPKDVYEGQNFRIAKKDASDFWKNNFGDRILVSWKEFEIKLNRVHKISSQHEVNALRETIQLTRTKYVSVFEFDIFTRLFQPWNNILNNWKFLVTEHPGYSAYSTYDQVHQRLQKHLNKPGSYLFRLSCTKLGQWAIGYVTEDHKILQTIPQSLIQALIDGQKQGMYIYPDGRDIKIDISSAIAVTSASRIQISKEQYDMYCDMGTSFQVCKICSENNKDRKLEPCGHLICSSCLENWQELQNVPSCPFCRCEIKTFEPIVISPFENKSENKFETPKKPDRLEDFISDDEILKTREKSKDRNRPKSSLITEDSKEDKFNLDLILSPGENAQSKLSEEMSDLSKGFKIPPAPSFPPPPPPIHSPSSQSRLNPPLLPPPPPPPGQTKPIVSAHLSSKSNSVIKIKIDNECQFEQFVLNHLGTERIKAACALILANNDPKIALNILNLSKGTS</sequence>
<protein>
    <recommendedName>
        <fullName evidence="6">E3 ubiquitin-protein ligase CBL</fullName>
        <ecNumber evidence="6">2.3.2.27</ecNumber>
    </recommendedName>
</protein>
<keyword evidence="11" id="KW-1185">Reference proteome</keyword>
<dbReference type="PROSITE" id="PS50089">
    <property type="entry name" value="ZF_RING_2"/>
    <property type="match status" value="1"/>
</dbReference>
<dbReference type="GO" id="GO:0007166">
    <property type="term" value="P:cell surface receptor signaling pathway"/>
    <property type="evidence" value="ECO:0007669"/>
    <property type="project" value="InterPro"/>
</dbReference>
<keyword evidence="4 6" id="KW-0106">Calcium</keyword>
<dbReference type="UniPathway" id="UPA00143"/>
<feature type="region of interest" description="Disordered" evidence="7">
    <location>
        <begin position="59"/>
        <end position="81"/>
    </location>
</feature>
<dbReference type="Gene3D" id="3.30.40.10">
    <property type="entry name" value="Zinc/RING finger domain, C3HC4 (zinc finger)"/>
    <property type="match status" value="1"/>
</dbReference>
<dbReference type="Proteomes" id="UP000276133">
    <property type="component" value="Unassembled WGS sequence"/>
</dbReference>
<evidence type="ECO:0000256" key="3">
    <source>
        <dbReference type="ARBA" id="ARBA00022833"/>
    </source>
</evidence>
<dbReference type="PANTHER" id="PTHR23007:SF11">
    <property type="entry name" value="E3 UBIQUITIN-PROTEIN LIGASE CBL"/>
    <property type="match status" value="1"/>
</dbReference>
<dbReference type="PANTHER" id="PTHR23007">
    <property type="entry name" value="CBL"/>
    <property type="match status" value="1"/>
</dbReference>
<evidence type="ECO:0000256" key="5">
    <source>
        <dbReference type="PROSITE-ProRule" id="PRU00175"/>
    </source>
</evidence>
<name>A0A3M7SVM7_BRAPC</name>
<dbReference type="GO" id="GO:0001784">
    <property type="term" value="F:phosphotyrosine residue binding"/>
    <property type="evidence" value="ECO:0007669"/>
    <property type="project" value="UniProtKB-UniRule"/>
</dbReference>
<dbReference type="CDD" id="cd09920">
    <property type="entry name" value="SH2_Cbl-b_TKB"/>
    <property type="match status" value="1"/>
</dbReference>
<comment type="domain">
    <text evidence="6">The N-terminus is composed of the phosphotyrosine binding (PTB) domain, a short linker region and the RING-type zinc finger. The PTB domain, which is also called TKB (tyrosine kinase binding) domain, is composed of three different subdomains: a four-helix bundle (4H), a calcium-binding EF hand and a divergent SH2 domain.</text>
</comment>
<dbReference type="InterPro" id="IPR013083">
    <property type="entry name" value="Znf_RING/FYVE/PHD"/>
</dbReference>
<dbReference type="Pfam" id="PF13920">
    <property type="entry name" value="zf-C3HC4_3"/>
    <property type="match status" value="1"/>
</dbReference>
<dbReference type="GO" id="GO:0016874">
    <property type="term" value="F:ligase activity"/>
    <property type="evidence" value="ECO:0007669"/>
    <property type="project" value="UniProtKB-KW"/>
</dbReference>
<gene>
    <name evidence="10" type="ORF">BpHYR1_012480</name>
</gene>
<dbReference type="SUPFAM" id="SSF57850">
    <property type="entry name" value="RING/U-box"/>
    <property type="match status" value="1"/>
</dbReference>
<evidence type="ECO:0000256" key="1">
    <source>
        <dbReference type="ARBA" id="ARBA00022723"/>
    </source>
</evidence>
<dbReference type="GO" id="GO:0045121">
    <property type="term" value="C:membrane raft"/>
    <property type="evidence" value="ECO:0007669"/>
    <property type="project" value="TreeGrafter"/>
</dbReference>
<dbReference type="GO" id="GO:0061630">
    <property type="term" value="F:ubiquitin protein ligase activity"/>
    <property type="evidence" value="ECO:0007669"/>
    <property type="project" value="UniProtKB-EC"/>
</dbReference>
<evidence type="ECO:0000256" key="6">
    <source>
        <dbReference type="RuleBase" id="RU367001"/>
    </source>
</evidence>
<comment type="caution">
    <text evidence="10">The sequence shown here is derived from an EMBL/GenBank/DDBJ whole genome shotgun (WGS) entry which is preliminary data.</text>
</comment>
<comment type="function">
    <text evidence="6">E3 ubiquitin-protein ligase which accepts ubiquitin from specific E2 ubiquitin-conjugating enzymes, and transfers it to substrates, generally promoting their degradation by the proteasome.</text>
</comment>
<dbReference type="PROSITE" id="PS51506">
    <property type="entry name" value="CBL_PTB"/>
    <property type="match status" value="1"/>
</dbReference>
<proteinExistence type="predicted"/>
<evidence type="ECO:0000313" key="10">
    <source>
        <dbReference type="EMBL" id="RNA39874.1"/>
    </source>
</evidence>
<keyword evidence="1 6" id="KW-0479">Metal-binding</keyword>
<dbReference type="InterPro" id="IPR003153">
    <property type="entry name" value="Adaptor_Cbl_N_hlx"/>
</dbReference>
<evidence type="ECO:0000256" key="2">
    <source>
        <dbReference type="ARBA" id="ARBA00022771"/>
    </source>
</evidence>
<dbReference type="EC" id="2.3.2.27" evidence="6"/>
<dbReference type="InterPro" id="IPR036860">
    <property type="entry name" value="SH2_dom_sf"/>
</dbReference>
<feature type="region of interest" description="Disordered" evidence="7">
    <location>
        <begin position="555"/>
        <end position="612"/>
    </location>
</feature>
<dbReference type="Pfam" id="PF02262">
    <property type="entry name" value="Cbl_N"/>
    <property type="match status" value="1"/>
</dbReference>
<dbReference type="GO" id="GO:0016567">
    <property type="term" value="P:protein ubiquitination"/>
    <property type="evidence" value="ECO:0007669"/>
    <property type="project" value="UniProtKB-UniPathway"/>
</dbReference>
<dbReference type="Pfam" id="PF02761">
    <property type="entry name" value="Cbl_N2"/>
    <property type="match status" value="1"/>
</dbReference>